<dbReference type="CDD" id="cd11336">
    <property type="entry name" value="AmyAc_MTSase"/>
    <property type="match status" value="1"/>
</dbReference>
<evidence type="ECO:0000313" key="2">
    <source>
        <dbReference type="EMBL" id="ARW10939.1"/>
    </source>
</evidence>
<dbReference type="InterPro" id="IPR006047">
    <property type="entry name" value="GH13_cat_dom"/>
</dbReference>
<feature type="domain" description="Glycosyl hydrolase family 13 catalytic" evidence="1">
    <location>
        <begin position="15"/>
        <end position="447"/>
    </location>
</feature>
<reference evidence="2 3" key="1">
    <citation type="submission" date="2017-05" db="EMBL/GenBank/DDBJ databases">
        <title>Genome sequence of Acetobacter pasteurianus subsp. ascendens strain SRCM101447.</title>
        <authorList>
            <person name="Cho S.H."/>
        </authorList>
    </citation>
    <scope>NUCLEOTIDE SEQUENCE [LARGE SCALE GENOMIC DNA]</scope>
    <source>
        <strain evidence="2 3">SRCM101447</strain>
    </source>
</reference>
<proteinExistence type="predicted"/>
<dbReference type="SUPFAM" id="SSF51445">
    <property type="entry name" value="(Trans)glycosidases"/>
    <property type="match status" value="1"/>
</dbReference>
<dbReference type="PANTHER" id="PTHR10357:SF216">
    <property type="entry name" value="MALTOOLIGOSYL TREHALOSE SYNTHASE-RELATED"/>
    <property type="match status" value="1"/>
</dbReference>
<gene>
    <name evidence="2" type="primary">treY</name>
    <name evidence="2" type="ORF">S101447_01877</name>
</gene>
<dbReference type="NCBIfam" id="TIGR02401">
    <property type="entry name" value="trehalose_TreY"/>
    <property type="match status" value="1"/>
</dbReference>
<dbReference type="Gene3D" id="3.20.20.80">
    <property type="entry name" value="Glycosidases"/>
    <property type="match status" value="3"/>
</dbReference>
<dbReference type="GO" id="GO:0005992">
    <property type="term" value="P:trehalose biosynthetic process"/>
    <property type="evidence" value="ECO:0007669"/>
    <property type="project" value="TreeGrafter"/>
</dbReference>
<dbReference type="Proteomes" id="UP000195633">
    <property type="component" value="Chromosome"/>
</dbReference>
<dbReference type="InterPro" id="IPR017853">
    <property type="entry name" value="GH"/>
</dbReference>
<dbReference type="InterPro" id="IPR012767">
    <property type="entry name" value="Trehalose_TreY"/>
</dbReference>
<dbReference type="Pfam" id="PF00128">
    <property type="entry name" value="Alpha-amylase"/>
    <property type="match status" value="1"/>
</dbReference>
<dbReference type="EC" id="5.4.99.15" evidence="2"/>
<dbReference type="AlphaFoldDB" id="A0A1Y0V4U5"/>
<name>A0A1Y0V4U5_9PROT</name>
<protein>
    <submittedName>
        <fullName evidence="2">(1-&gt;4)-alpha-D-glucan 1-alpha-D-glucosylmutase</fullName>
        <ecNumber evidence="2">5.4.99.15</ecNumber>
    </submittedName>
</protein>
<organism evidence="2 3">
    <name type="scientific">Acetobacter ascendens</name>
    <dbReference type="NCBI Taxonomy" id="481146"/>
    <lineage>
        <taxon>Bacteria</taxon>
        <taxon>Pseudomonadati</taxon>
        <taxon>Pseudomonadota</taxon>
        <taxon>Alphaproteobacteria</taxon>
        <taxon>Acetobacterales</taxon>
        <taxon>Acetobacteraceae</taxon>
        <taxon>Acetobacter</taxon>
    </lineage>
</organism>
<keyword evidence="2" id="KW-0413">Isomerase</keyword>
<dbReference type="GO" id="GO:0047470">
    <property type="term" value="F:(1,4)-alpha-D-glucan 1-alpha-D-glucosylmutase activity"/>
    <property type="evidence" value="ECO:0007669"/>
    <property type="project" value="UniProtKB-EC"/>
</dbReference>
<dbReference type="SMART" id="SM00642">
    <property type="entry name" value="Aamy"/>
    <property type="match status" value="1"/>
</dbReference>
<evidence type="ECO:0000259" key="1">
    <source>
        <dbReference type="SMART" id="SM00642"/>
    </source>
</evidence>
<dbReference type="GO" id="GO:0030980">
    <property type="term" value="P:alpha-glucan catabolic process"/>
    <property type="evidence" value="ECO:0007669"/>
    <property type="project" value="TreeGrafter"/>
</dbReference>
<dbReference type="PANTHER" id="PTHR10357">
    <property type="entry name" value="ALPHA-AMYLASE FAMILY MEMBER"/>
    <property type="match status" value="1"/>
</dbReference>
<dbReference type="RefSeq" id="WP_087635936.1">
    <property type="nucleotide sequence ID" value="NZ_CP021524.1"/>
</dbReference>
<accession>A0A1Y0V4U5</accession>
<sequence>MNRLLRATYRIQFHKDYTLYDAVCLVPYLEKLGISHIYASPLLASVPGSMHGYDTIDWNCIDPERGGEAGLKALVNVLHAHNMGLILDIVPNHMSTNHHNLWWQNVLQYGSKSKYADYFDIDWAISQTQKTRRIILPFLEKPLSDILKEKKIRFLHNDKTKSFIIAYEDKIFPVALESMDWVVGRPGFENAENLTFHSKKLLTDFFSPETSEGRQNLLLLLQKQHYQLVWWRNAGDLVNWRRFFDVTSLVALRMERPEVFMRTHAYIFDLYKRGLIDGLRIDHVDGLLQPTEYCQNLKKELENLNKKRPEHLRSNSIIFVEKILADNETLLKKWPVSGTTGYDFLEQISLLLHNPKGKEKLNTLWKQCGVFPYEKVQETARNEKLNSSFYKMFQDLVHECTKIFPLEQDITAHSVEGVMRKVLLAFPVYRIYFSGSTISKQSLPYLRMACHEAHKNLSAHYIPLLDKIEHILSQRIYQSLDKKGPENLFMCLTAPLAAKAGEDTAFYRYARLLSRNEVGTDPALFSKNIEAFHQANKSRFASHPEALLCTATHDHKRGEDGRARLTVLSEPEAKWSEIVRCWFEQNSSLHKYDHLGKQISRADEIFIYQTLISAWPLNKSDFSDLSQRLQSYLTKALRESGLRTSWDAPDMAYEEMCQHFMIQLLHTSFAKNLAEFINIISPSSVINSLTQVILRYTVPGVPDLYQGREEWDFSLVDPDNRRPVNYSKLQENLEQEVNILELTASWHDGRIKQAIIYTLLKLRKNYPQLFTNGQYKELLVQGPLSDHVVAFQRSTKDIKIIVITTRFNFSLEVDEFLRSYHCGWNGTKIYLHDRQRDVDWKSILWGNTFRNKDILDLAYFCGSVPFDIFISHHVT</sequence>
<dbReference type="EMBL" id="CP021524">
    <property type="protein sequence ID" value="ARW10939.1"/>
    <property type="molecule type" value="Genomic_DNA"/>
</dbReference>
<evidence type="ECO:0000313" key="3">
    <source>
        <dbReference type="Proteomes" id="UP000195633"/>
    </source>
</evidence>